<dbReference type="Proteomes" id="UP001209878">
    <property type="component" value="Unassembled WGS sequence"/>
</dbReference>
<reference evidence="2" key="1">
    <citation type="journal article" date="2023" name="Mol. Biol. Evol.">
        <title>Third-Generation Sequencing Reveals the Adaptive Role of the Epigenome in Three Deep-Sea Polychaetes.</title>
        <authorList>
            <person name="Perez M."/>
            <person name="Aroh O."/>
            <person name="Sun Y."/>
            <person name="Lan Y."/>
            <person name="Juniper S.K."/>
            <person name="Young C.R."/>
            <person name="Angers B."/>
            <person name="Qian P.Y."/>
        </authorList>
    </citation>
    <scope>NUCLEOTIDE SEQUENCE</scope>
    <source>
        <strain evidence="2">R07B-5</strain>
    </source>
</reference>
<sequence length="147" mass="16063">MNDARVHIYRSHKKPPPLKKRPPTDANLQLHVLRAHLQMLLWKAADQRDPLEEAQNIANFGWSIEESAITPAVSTAPVAPQALLDAVSCSCTTECKTCSGTRCSCNSAGLSCTDYCKYEGGDICCSPFTSKQMDIEDDEGESSVNDD</sequence>
<evidence type="ECO:0000313" key="3">
    <source>
        <dbReference type="Proteomes" id="UP001209878"/>
    </source>
</evidence>
<dbReference type="AlphaFoldDB" id="A0AAD9NL67"/>
<evidence type="ECO:0008006" key="4">
    <source>
        <dbReference type="Google" id="ProtNLM"/>
    </source>
</evidence>
<comment type="caution">
    <text evidence="2">The sequence shown here is derived from an EMBL/GenBank/DDBJ whole genome shotgun (WGS) entry which is preliminary data.</text>
</comment>
<evidence type="ECO:0000313" key="2">
    <source>
        <dbReference type="EMBL" id="KAK2174367.1"/>
    </source>
</evidence>
<gene>
    <name evidence="2" type="ORF">NP493_807g01005</name>
</gene>
<evidence type="ECO:0000256" key="1">
    <source>
        <dbReference type="SAM" id="MobiDB-lite"/>
    </source>
</evidence>
<keyword evidence="3" id="KW-1185">Reference proteome</keyword>
<feature type="region of interest" description="Disordered" evidence="1">
    <location>
        <begin position="1"/>
        <end position="23"/>
    </location>
</feature>
<protein>
    <recommendedName>
        <fullName evidence="4">Tesmin/TSO1-like CXC domain-containing protein</fullName>
    </recommendedName>
</protein>
<dbReference type="EMBL" id="JAODUO010000807">
    <property type="protein sequence ID" value="KAK2174367.1"/>
    <property type="molecule type" value="Genomic_DNA"/>
</dbReference>
<feature type="compositionally biased region" description="Basic residues" evidence="1">
    <location>
        <begin position="7"/>
        <end position="21"/>
    </location>
</feature>
<accession>A0AAD9NL67</accession>
<organism evidence="2 3">
    <name type="scientific">Ridgeia piscesae</name>
    <name type="common">Tubeworm</name>
    <dbReference type="NCBI Taxonomy" id="27915"/>
    <lineage>
        <taxon>Eukaryota</taxon>
        <taxon>Metazoa</taxon>
        <taxon>Spiralia</taxon>
        <taxon>Lophotrochozoa</taxon>
        <taxon>Annelida</taxon>
        <taxon>Polychaeta</taxon>
        <taxon>Sedentaria</taxon>
        <taxon>Canalipalpata</taxon>
        <taxon>Sabellida</taxon>
        <taxon>Siboglinidae</taxon>
        <taxon>Ridgeia</taxon>
    </lineage>
</organism>
<name>A0AAD9NL67_RIDPI</name>
<proteinExistence type="predicted"/>